<protein>
    <recommendedName>
        <fullName evidence="3 10">Beta-ketoacyl-[acyl-carrier-protein] synthase III</fullName>
        <shortName evidence="10">Beta-ketoacyl-ACP synthase III</shortName>
        <shortName evidence="10">KAS III</shortName>
        <ecNumber evidence="3 10">2.3.1.180</ecNumber>
    </recommendedName>
    <alternativeName>
        <fullName evidence="10">3-oxoacyl-[acyl-carrier-protein] synthase 3</fullName>
    </alternativeName>
    <alternativeName>
        <fullName evidence="10">3-oxoacyl-[acyl-carrier-protein] synthase III</fullName>
    </alternativeName>
</protein>
<dbReference type="Pfam" id="PF08545">
    <property type="entry name" value="ACP_syn_III"/>
    <property type="match status" value="1"/>
</dbReference>
<dbReference type="Proteomes" id="UP000234857">
    <property type="component" value="Unassembled WGS sequence"/>
</dbReference>
<gene>
    <name evidence="10" type="primary">fabH</name>
    <name evidence="13" type="ORF">C0601_13330</name>
</gene>
<keyword evidence="4 10" id="KW-0444">Lipid biosynthesis</keyword>
<evidence type="ECO:0000256" key="1">
    <source>
        <dbReference type="ARBA" id="ARBA00005194"/>
    </source>
</evidence>
<dbReference type="NCBIfam" id="NF006829">
    <property type="entry name" value="PRK09352.1"/>
    <property type="match status" value="1"/>
</dbReference>
<comment type="pathway">
    <text evidence="1 10">Lipid metabolism; fatty acid biosynthesis.</text>
</comment>
<evidence type="ECO:0000259" key="12">
    <source>
        <dbReference type="Pfam" id="PF08545"/>
    </source>
</evidence>
<feature type="domain" description="Beta-ketoacyl-[acyl-carrier-protein] synthase III C-terminal" evidence="11">
    <location>
        <begin position="237"/>
        <end position="326"/>
    </location>
</feature>
<evidence type="ECO:0000256" key="4">
    <source>
        <dbReference type="ARBA" id="ARBA00022516"/>
    </source>
</evidence>
<dbReference type="EC" id="2.3.1.180" evidence="3 10"/>
<dbReference type="InterPro" id="IPR004655">
    <property type="entry name" value="FabH"/>
</dbReference>
<evidence type="ECO:0000256" key="7">
    <source>
        <dbReference type="ARBA" id="ARBA00023098"/>
    </source>
</evidence>
<dbReference type="EMBL" id="PKTG01000142">
    <property type="protein sequence ID" value="PLX15293.1"/>
    <property type="molecule type" value="Genomic_DNA"/>
</dbReference>
<sequence>MYGVKITGTGRYLPEKEVSNFDMEKMVDTTDEWIRSRSGIEKRRFVAEDQATSDMAFIASKKALEKAGVRPEELDMIIVGTYTPDMPFPSVACMIQGRLGAKNAWAYDLQAACSGFVFSLITASQFIKAGSHKKILVVGGDTSSSILDFEDRTSCVLFGDGAGAVVIEPCEEGKGIIDYVAGADGTGAEYIEMPAGGSRNPASHETVEKRMHYFKMNGKEVFKFSTRALPAMIKEILERNSIAADQIKLLIPHQANIRIIQSGAKKAGIPKENIFVNLDKYGNTVAGTIPIALDEALEQGRIKEGDLVLLSGFGGGLTWGTLLIRWQ</sequence>
<dbReference type="HAMAP" id="MF_01815">
    <property type="entry name" value="FabH"/>
    <property type="match status" value="1"/>
</dbReference>
<evidence type="ECO:0000256" key="2">
    <source>
        <dbReference type="ARBA" id="ARBA00008642"/>
    </source>
</evidence>
<dbReference type="Gene3D" id="3.40.47.10">
    <property type="match status" value="1"/>
</dbReference>
<comment type="function">
    <text evidence="10">Catalyzes the condensation reaction of fatty acid synthesis by the addition to an acyl acceptor of two carbons from malonyl-ACP. Catalyzes the first condensation reaction which initiates fatty acid synthesis and may therefore play a role in governing the total rate of fatty acid production. Possesses both acetoacetyl-ACP synthase and acetyl transacylase activities. Its substrate specificity determines the biosynthesis of branched-chain and/or straight-chain of fatty acids.</text>
</comment>
<dbReference type="InterPro" id="IPR013751">
    <property type="entry name" value="ACP_syn_III_N"/>
</dbReference>
<feature type="active site" evidence="10">
    <location>
        <position position="113"/>
    </location>
</feature>
<dbReference type="FunFam" id="3.40.47.10:FF:000004">
    <property type="entry name" value="3-oxoacyl-[acyl-carrier-protein] synthase 3"/>
    <property type="match status" value="1"/>
</dbReference>
<comment type="domain">
    <text evidence="10">The last Arg residue of the ACP-binding site is essential for the weak association between ACP/AcpP and FabH.</text>
</comment>
<comment type="similarity">
    <text evidence="2 10">Belongs to the thiolase-like superfamily. FabH family.</text>
</comment>
<dbReference type="SUPFAM" id="SSF53901">
    <property type="entry name" value="Thiolase-like"/>
    <property type="match status" value="1"/>
</dbReference>
<comment type="caution">
    <text evidence="13">The sequence shown here is derived from an EMBL/GenBank/DDBJ whole genome shotgun (WGS) entry which is preliminary data.</text>
</comment>
<proteinExistence type="inferred from homology"/>
<evidence type="ECO:0000259" key="11">
    <source>
        <dbReference type="Pfam" id="PF08541"/>
    </source>
</evidence>
<dbReference type="PANTHER" id="PTHR43091:SF1">
    <property type="entry name" value="BETA-KETOACYL-[ACYL-CARRIER-PROTEIN] SYNTHASE III, CHLOROPLASTIC"/>
    <property type="match status" value="1"/>
</dbReference>
<dbReference type="AlphaFoldDB" id="A0A2N5Z9D3"/>
<feature type="domain" description="Beta-ketoacyl-[acyl-carrier-protein] synthase III N-terminal" evidence="12">
    <location>
        <begin position="107"/>
        <end position="185"/>
    </location>
</feature>
<feature type="active site" evidence="10">
    <location>
        <position position="253"/>
    </location>
</feature>
<accession>A0A2N5Z9D3</accession>
<dbReference type="InterPro" id="IPR016039">
    <property type="entry name" value="Thiolase-like"/>
</dbReference>
<organism evidence="13 14">
    <name type="scientific">Muiribacterium halophilum</name>
    <dbReference type="NCBI Taxonomy" id="2053465"/>
    <lineage>
        <taxon>Bacteria</taxon>
        <taxon>Candidatus Muiribacteriota</taxon>
        <taxon>Candidatus Muiribacteriia</taxon>
        <taxon>Candidatus Muiribacteriales</taxon>
        <taxon>Candidatus Muiribacteriaceae</taxon>
        <taxon>Candidatus Muiribacterium</taxon>
    </lineage>
</organism>
<keyword evidence="10" id="KW-0511">Multifunctional enzyme</keyword>
<evidence type="ECO:0000256" key="3">
    <source>
        <dbReference type="ARBA" id="ARBA00012333"/>
    </source>
</evidence>
<comment type="subcellular location">
    <subcellularLocation>
        <location evidence="10">Cytoplasm</location>
    </subcellularLocation>
</comment>
<keyword evidence="8 10" id="KW-0275">Fatty acid biosynthesis</keyword>
<keyword evidence="5 10" id="KW-0808">Transferase</keyword>
<keyword evidence="10" id="KW-0963">Cytoplasm</keyword>
<dbReference type="CDD" id="cd00830">
    <property type="entry name" value="KAS_III"/>
    <property type="match status" value="1"/>
</dbReference>
<keyword evidence="10" id="KW-0012">Acyltransferase</keyword>
<evidence type="ECO:0000256" key="9">
    <source>
        <dbReference type="ARBA" id="ARBA00051096"/>
    </source>
</evidence>
<evidence type="ECO:0000313" key="14">
    <source>
        <dbReference type="Proteomes" id="UP000234857"/>
    </source>
</evidence>
<dbReference type="InterPro" id="IPR013747">
    <property type="entry name" value="ACP_syn_III_C"/>
</dbReference>
<evidence type="ECO:0000313" key="13">
    <source>
        <dbReference type="EMBL" id="PLX15293.1"/>
    </source>
</evidence>
<reference evidence="13 14" key="1">
    <citation type="submission" date="2017-11" db="EMBL/GenBank/DDBJ databases">
        <title>Genome-resolved metagenomics identifies genetic mobility, metabolic interactions, and unexpected diversity in perchlorate-reducing communities.</title>
        <authorList>
            <person name="Barnum T.P."/>
            <person name="Figueroa I.A."/>
            <person name="Carlstrom C.I."/>
            <person name="Lucas L.N."/>
            <person name="Engelbrektson A.L."/>
            <person name="Coates J.D."/>
        </authorList>
    </citation>
    <scope>NUCLEOTIDE SEQUENCE [LARGE SCALE GENOMIC DNA]</scope>
    <source>
        <strain evidence="13">BM706</strain>
    </source>
</reference>
<dbReference type="GO" id="GO:0004315">
    <property type="term" value="F:3-oxoacyl-[acyl-carrier-protein] synthase activity"/>
    <property type="evidence" value="ECO:0007669"/>
    <property type="project" value="InterPro"/>
</dbReference>
<keyword evidence="7 10" id="KW-0443">Lipid metabolism</keyword>
<dbReference type="UniPathway" id="UPA00094"/>
<dbReference type="PANTHER" id="PTHR43091">
    <property type="entry name" value="3-OXOACYL-[ACYL-CARRIER-PROTEIN] SYNTHASE"/>
    <property type="match status" value="1"/>
</dbReference>
<feature type="active site" evidence="10">
    <location>
        <position position="283"/>
    </location>
</feature>
<dbReference type="GO" id="GO:0006633">
    <property type="term" value="P:fatty acid biosynthetic process"/>
    <property type="evidence" value="ECO:0007669"/>
    <property type="project" value="UniProtKB-UniRule"/>
</dbReference>
<comment type="subunit">
    <text evidence="10">Homodimer.</text>
</comment>
<dbReference type="GO" id="GO:0005737">
    <property type="term" value="C:cytoplasm"/>
    <property type="evidence" value="ECO:0007669"/>
    <property type="project" value="UniProtKB-SubCell"/>
</dbReference>
<evidence type="ECO:0000256" key="10">
    <source>
        <dbReference type="HAMAP-Rule" id="MF_01815"/>
    </source>
</evidence>
<evidence type="ECO:0000256" key="5">
    <source>
        <dbReference type="ARBA" id="ARBA00022679"/>
    </source>
</evidence>
<dbReference type="GO" id="GO:0033818">
    <property type="term" value="F:beta-ketoacyl-acyl-carrier-protein synthase III activity"/>
    <property type="evidence" value="ECO:0007669"/>
    <property type="project" value="UniProtKB-UniRule"/>
</dbReference>
<dbReference type="NCBIfam" id="TIGR00747">
    <property type="entry name" value="fabH"/>
    <property type="match status" value="1"/>
</dbReference>
<evidence type="ECO:0000256" key="8">
    <source>
        <dbReference type="ARBA" id="ARBA00023160"/>
    </source>
</evidence>
<dbReference type="Pfam" id="PF08541">
    <property type="entry name" value="ACP_syn_III_C"/>
    <property type="match status" value="1"/>
</dbReference>
<keyword evidence="6 10" id="KW-0276">Fatty acid metabolism</keyword>
<name>A0A2N5Z9D3_MUIH1</name>
<feature type="region of interest" description="ACP-binding" evidence="10">
    <location>
        <begin position="254"/>
        <end position="258"/>
    </location>
</feature>
<evidence type="ECO:0000256" key="6">
    <source>
        <dbReference type="ARBA" id="ARBA00022832"/>
    </source>
</evidence>
<comment type="catalytic activity">
    <reaction evidence="9">
        <text>malonyl-[ACP] + acetyl-CoA + H(+) = 3-oxobutanoyl-[ACP] + CO2 + CoA</text>
        <dbReference type="Rhea" id="RHEA:12080"/>
        <dbReference type="Rhea" id="RHEA-COMP:9623"/>
        <dbReference type="Rhea" id="RHEA-COMP:9625"/>
        <dbReference type="ChEBI" id="CHEBI:15378"/>
        <dbReference type="ChEBI" id="CHEBI:16526"/>
        <dbReference type="ChEBI" id="CHEBI:57287"/>
        <dbReference type="ChEBI" id="CHEBI:57288"/>
        <dbReference type="ChEBI" id="CHEBI:78449"/>
        <dbReference type="ChEBI" id="CHEBI:78450"/>
        <dbReference type="EC" id="2.3.1.180"/>
    </reaction>
    <physiologicalReaction direction="left-to-right" evidence="9">
        <dbReference type="Rhea" id="RHEA:12081"/>
    </physiologicalReaction>
</comment>